<gene>
    <name evidence="1" type="ORF">F5144DRAFT_600664</name>
</gene>
<protein>
    <submittedName>
        <fullName evidence="1">Aldehyde reductase 2</fullName>
    </submittedName>
</protein>
<comment type="caution">
    <text evidence="1">The sequence shown here is derived from an EMBL/GenBank/DDBJ whole genome shotgun (WGS) entry which is preliminary data.</text>
</comment>
<dbReference type="EMBL" id="JAGIZQ010000003">
    <property type="protein sequence ID" value="KAH6635880.1"/>
    <property type="molecule type" value="Genomic_DNA"/>
</dbReference>
<evidence type="ECO:0000313" key="1">
    <source>
        <dbReference type="EMBL" id="KAH6635880.1"/>
    </source>
</evidence>
<keyword evidence="2" id="KW-1185">Reference proteome</keyword>
<proteinExistence type="predicted"/>
<organism evidence="1 2">
    <name type="scientific">Chaetomium tenue</name>
    <dbReference type="NCBI Taxonomy" id="1854479"/>
    <lineage>
        <taxon>Eukaryota</taxon>
        <taxon>Fungi</taxon>
        <taxon>Dikarya</taxon>
        <taxon>Ascomycota</taxon>
        <taxon>Pezizomycotina</taxon>
        <taxon>Sordariomycetes</taxon>
        <taxon>Sordariomycetidae</taxon>
        <taxon>Sordariales</taxon>
        <taxon>Chaetomiaceae</taxon>
        <taxon>Chaetomium</taxon>
    </lineage>
</organism>
<name>A0ACB7P9Y6_9PEZI</name>
<evidence type="ECO:0000313" key="2">
    <source>
        <dbReference type="Proteomes" id="UP000724584"/>
    </source>
</evidence>
<dbReference type="Proteomes" id="UP000724584">
    <property type="component" value="Unassembled WGS sequence"/>
</dbReference>
<accession>A0ACB7P9Y6</accession>
<reference evidence="1 2" key="1">
    <citation type="journal article" date="2021" name="Nat. Commun.">
        <title>Genetic determinants of endophytism in the Arabidopsis root mycobiome.</title>
        <authorList>
            <person name="Mesny F."/>
            <person name="Miyauchi S."/>
            <person name="Thiergart T."/>
            <person name="Pickel B."/>
            <person name="Atanasova L."/>
            <person name="Karlsson M."/>
            <person name="Huettel B."/>
            <person name="Barry K.W."/>
            <person name="Haridas S."/>
            <person name="Chen C."/>
            <person name="Bauer D."/>
            <person name="Andreopoulos W."/>
            <person name="Pangilinan J."/>
            <person name="LaButti K."/>
            <person name="Riley R."/>
            <person name="Lipzen A."/>
            <person name="Clum A."/>
            <person name="Drula E."/>
            <person name="Henrissat B."/>
            <person name="Kohler A."/>
            <person name="Grigoriev I.V."/>
            <person name="Martin F.M."/>
            <person name="Hacquard S."/>
        </authorList>
    </citation>
    <scope>NUCLEOTIDE SEQUENCE [LARGE SCALE GENOMIC DNA]</scope>
    <source>
        <strain evidence="1 2">MPI-SDFR-AT-0079</strain>
    </source>
</reference>
<sequence>MSSLTTSIPPGSLVLVTGASGFLASHISLQLLKRDFKVRGTVRDPAQSTWLLEGCFKPYADTGAIELVSVPDMGADGAYDEAIKGAAAIIHTAYVTNIVPDPNAVITPMIAGIRSIMNAAIREPSVKVAVFTSSAVSASPLTDGVDNGVVGRDSWNNAVLEAAWAPPPYGLSHAVANYPASKLAAEKEVWKFVENHDLHFNVNVVAPAGLIGEPLNKKHVEGQASWVTHAYRGNKPVMDLFQASFYANVKDVALVHVAAVLDPNVKGARIQSWGHSVHWNEVLYVLRKLRPAKAFVDDYPDPHHLKVSVDQSEAVELLEKWSDNPDKKGWTSLEESIFDSITNPYLED</sequence>